<dbReference type="Proteomes" id="UP000271227">
    <property type="component" value="Unassembled WGS sequence"/>
</dbReference>
<evidence type="ECO:0000313" key="8">
    <source>
        <dbReference type="EMBL" id="RMB12272.1"/>
    </source>
</evidence>
<dbReference type="GO" id="GO:0016780">
    <property type="term" value="F:phosphotransferase activity, for other substituted phosphate groups"/>
    <property type="evidence" value="ECO:0007669"/>
    <property type="project" value="TreeGrafter"/>
</dbReference>
<feature type="transmembrane region" description="Helical" evidence="4">
    <location>
        <begin position="218"/>
        <end position="237"/>
    </location>
</feature>
<dbReference type="Gene3D" id="3.30.1950.10">
    <property type="entry name" value="wza like domain"/>
    <property type="match status" value="1"/>
</dbReference>
<dbReference type="InterPro" id="IPR003362">
    <property type="entry name" value="Bact_transf"/>
</dbReference>
<evidence type="ECO:0000259" key="5">
    <source>
        <dbReference type="Pfam" id="PF02397"/>
    </source>
</evidence>
<keyword evidence="9" id="KW-1185">Reference proteome</keyword>
<dbReference type="GO" id="GO:0000271">
    <property type="term" value="P:polysaccharide biosynthetic process"/>
    <property type="evidence" value="ECO:0007669"/>
    <property type="project" value="UniProtKB-KW"/>
</dbReference>
<evidence type="ECO:0000256" key="2">
    <source>
        <dbReference type="ARBA" id="ARBA00023169"/>
    </source>
</evidence>
<evidence type="ECO:0000313" key="9">
    <source>
        <dbReference type="Proteomes" id="UP000271227"/>
    </source>
</evidence>
<feature type="transmembrane region" description="Helical" evidence="4">
    <location>
        <begin position="50"/>
        <end position="75"/>
    </location>
</feature>
<gene>
    <name evidence="8" type="ORF">BXY39_0765</name>
</gene>
<dbReference type="Gene3D" id="3.10.560.10">
    <property type="entry name" value="Outer membrane lipoprotein wza domain like"/>
    <property type="match status" value="2"/>
</dbReference>
<dbReference type="InterPro" id="IPR054765">
    <property type="entry name" value="SLBB_dom"/>
</dbReference>
<dbReference type="InterPro" id="IPR003715">
    <property type="entry name" value="Poly_export_N"/>
</dbReference>
<keyword evidence="8" id="KW-0808">Transferase</keyword>
<proteinExistence type="inferred from homology"/>
<dbReference type="InParanoid" id="A0A3M0CRX9"/>
<dbReference type="Pfam" id="PF22461">
    <property type="entry name" value="SLBB_2"/>
    <property type="match status" value="2"/>
</dbReference>
<evidence type="ECO:0000256" key="1">
    <source>
        <dbReference type="ARBA" id="ARBA00006464"/>
    </source>
</evidence>
<name>A0A3M0CRX9_9PROT</name>
<keyword evidence="4" id="KW-0472">Membrane</keyword>
<keyword evidence="4" id="KW-1133">Transmembrane helix</keyword>
<feature type="domain" description="Bacterial sugar transferase" evidence="5">
    <location>
        <begin position="50"/>
        <end position="233"/>
    </location>
</feature>
<dbReference type="Pfam" id="PF02397">
    <property type="entry name" value="Bac_transf"/>
    <property type="match status" value="1"/>
</dbReference>
<feature type="region of interest" description="Disordered" evidence="3">
    <location>
        <begin position="1"/>
        <end position="24"/>
    </location>
</feature>
<dbReference type="PANTHER" id="PTHR30576:SF0">
    <property type="entry name" value="UNDECAPRENYL-PHOSPHATE N-ACETYLGALACTOSAMINYL 1-PHOSPHATE TRANSFERASE-RELATED"/>
    <property type="match status" value="1"/>
</dbReference>
<feature type="domain" description="SLBB" evidence="7">
    <location>
        <begin position="388"/>
        <end position="463"/>
    </location>
</feature>
<dbReference type="AlphaFoldDB" id="A0A3M0CRX9"/>
<dbReference type="PANTHER" id="PTHR30576">
    <property type="entry name" value="COLANIC BIOSYNTHESIS UDP-GLUCOSE LIPID CARRIER TRANSFERASE"/>
    <property type="match status" value="1"/>
</dbReference>
<dbReference type="OrthoDB" id="9808421at2"/>
<accession>A0A3M0CRX9</accession>
<dbReference type="EMBL" id="REFR01000009">
    <property type="protein sequence ID" value="RMB12272.1"/>
    <property type="molecule type" value="Genomic_DNA"/>
</dbReference>
<evidence type="ECO:0000256" key="4">
    <source>
        <dbReference type="SAM" id="Phobius"/>
    </source>
</evidence>
<keyword evidence="2" id="KW-0270">Exopolysaccharide synthesis</keyword>
<feature type="domain" description="Polysaccharide export protein N-terminal" evidence="6">
    <location>
        <begin position="305"/>
        <end position="380"/>
    </location>
</feature>
<comment type="caution">
    <text evidence="8">The sequence shown here is derived from an EMBL/GenBank/DDBJ whole genome shotgun (WGS) entry which is preliminary data.</text>
</comment>
<dbReference type="Pfam" id="PF02563">
    <property type="entry name" value="Poly_export"/>
    <property type="match status" value="1"/>
</dbReference>
<feature type="domain" description="SLBB" evidence="7">
    <location>
        <begin position="469"/>
        <end position="551"/>
    </location>
</feature>
<dbReference type="RefSeq" id="WP_121937459.1">
    <property type="nucleotide sequence ID" value="NZ_REFR01000009.1"/>
</dbReference>
<evidence type="ECO:0000259" key="6">
    <source>
        <dbReference type="Pfam" id="PF02563"/>
    </source>
</evidence>
<organism evidence="8 9">
    <name type="scientific">Eilatimonas milleporae</name>
    <dbReference type="NCBI Taxonomy" id="911205"/>
    <lineage>
        <taxon>Bacteria</taxon>
        <taxon>Pseudomonadati</taxon>
        <taxon>Pseudomonadota</taxon>
        <taxon>Alphaproteobacteria</taxon>
        <taxon>Kordiimonadales</taxon>
        <taxon>Kordiimonadaceae</taxon>
        <taxon>Eilatimonas</taxon>
    </lineage>
</organism>
<evidence type="ECO:0000259" key="7">
    <source>
        <dbReference type="Pfam" id="PF22461"/>
    </source>
</evidence>
<reference evidence="8 9" key="1">
    <citation type="submission" date="2018-10" db="EMBL/GenBank/DDBJ databases">
        <title>Genomic Encyclopedia of Archaeal and Bacterial Type Strains, Phase II (KMG-II): from individual species to whole genera.</title>
        <authorList>
            <person name="Goeker M."/>
        </authorList>
    </citation>
    <scope>NUCLEOTIDE SEQUENCE [LARGE SCALE GENOMIC DNA]</scope>
    <source>
        <strain evidence="8 9">DSM 25217</strain>
    </source>
</reference>
<sequence>MASQTFMAQPDRGKSTAPFHGGHPRIERYDWDRPAQTMHRAHGLWPLCQRILACGALVLLSPLLVFLFLAVKLTSKGPFIYRQRRPGLNGRPFTAFKIRSMCVGADCDPARARQVDRADPMITPIGRILRDLKLDELPQLINVARGEMALVGPRPIAPTLQEELERDIPGFARRLQVRPGLTSLAQVCIFDNEDADHVVDDWSRRFEAELDYIYRRSAIYDMVIIALTVGFILRKIARKIPLRARYAPLLLLFLPLGACSEHMSTRPFKRADTVYEKDIRAYGDRSDPAPIEIQPVSVPAEETEAEDPNYRVGSGDRLQINIFGEPGLDSLDVAVDGSGRIQVPYLEHVDVAGATVTEIQARLKDGFSAQFRDPWVVVQISAYRSRPVYLLGQFNNPGVVYLDGPTNLLQAMSMGRGLSELAHLRGARLWRDGRIAAVDMQALLVGGQAEHNIFLRPGDTLYVPSKTDKKAYVLGAVLRAGAVPFGNDPMTLMKALTQVGGPIKSKALLSQVRVIRTHSALEGQLILINAKDILKGKVPDLALMPDDIVYVPDNWVESWNQVVSAVTPTLQLAGGALQPFVQVKFLKGD</sequence>
<protein>
    <submittedName>
        <fullName evidence="8">Lipopolysaccharide/colanic/teichoic acid biosynthesis glycosyltransferase</fullName>
    </submittedName>
</protein>
<evidence type="ECO:0000256" key="3">
    <source>
        <dbReference type="SAM" id="MobiDB-lite"/>
    </source>
</evidence>
<keyword evidence="4" id="KW-0812">Transmembrane</keyword>
<comment type="similarity">
    <text evidence="1">Belongs to the bacterial sugar transferase family.</text>
</comment>